<sequence>MAWLAVGLVLVLATATASGGRSDGSRHWLQEDLLVAVSNGCAEQVIACHDSDECLICIESGHELTLPGDFTCDGVQRALRAAFPQCDLADPIVKVKARLLWVFKALNDCAVTAIGGAAGFNCGSTSRWLAAARTPAETAETAKGKVEAAVGGAAAGDKRAAEEAKNAAGEAKTKGKNKIAKIIKSLKKRVYGLVPVEQEGGK</sequence>
<protein>
    <submittedName>
        <fullName evidence="2">Uncharacterized protein</fullName>
    </submittedName>
</protein>
<name>A0A835ZFE9_9STRA</name>
<organism evidence="2 3">
    <name type="scientific">Tribonema minus</name>
    <dbReference type="NCBI Taxonomy" id="303371"/>
    <lineage>
        <taxon>Eukaryota</taxon>
        <taxon>Sar</taxon>
        <taxon>Stramenopiles</taxon>
        <taxon>Ochrophyta</taxon>
        <taxon>PX clade</taxon>
        <taxon>Xanthophyceae</taxon>
        <taxon>Tribonematales</taxon>
        <taxon>Tribonemataceae</taxon>
        <taxon>Tribonema</taxon>
    </lineage>
</organism>
<reference evidence="2" key="1">
    <citation type="submission" date="2021-02" db="EMBL/GenBank/DDBJ databases">
        <title>First Annotated Genome of the Yellow-green Alga Tribonema minus.</title>
        <authorList>
            <person name="Mahan K.M."/>
        </authorList>
    </citation>
    <scope>NUCLEOTIDE SEQUENCE</scope>
    <source>
        <strain evidence="2">UTEX B ZZ1240</strain>
    </source>
</reference>
<keyword evidence="1" id="KW-0732">Signal</keyword>
<feature type="chain" id="PRO_5032732215" evidence="1">
    <location>
        <begin position="20"/>
        <end position="202"/>
    </location>
</feature>
<dbReference type="EMBL" id="JAFCMP010000013">
    <property type="protein sequence ID" value="KAG5191896.1"/>
    <property type="molecule type" value="Genomic_DNA"/>
</dbReference>
<evidence type="ECO:0000313" key="2">
    <source>
        <dbReference type="EMBL" id="KAG5191896.1"/>
    </source>
</evidence>
<comment type="caution">
    <text evidence="2">The sequence shown here is derived from an EMBL/GenBank/DDBJ whole genome shotgun (WGS) entry which is preliminary data.</text>
</comment>
<feature type="signal peptide" evidence="1">
    <location>
        <begin position="1"/>
        <end position="19"/>
    </location>
</feature>
<dbReference type="AlphaFoldDB" id="A0A835ZFE9"/>
<accession>A0A835ZFE9</accession>
<gene>
    <name evidence="2" type="ORF">JKP88DRAFT_347378</name>
</gene>
<evidence type="ECO:0000256" key="1">
    <source>
        <dbReference type="SAM" id="SignalP"/>
    </source>
</evidence>
<evidence type="ECO:0000313" key="3">
    <source>
        <dbReference type="Proteomes" id="UP000664859"/>
    </source>
</evidence>
<proteinExistence type="predicted"/>
<dbReference type="Proteomes" id="UP000664859">
    <property type="component" value="Unassembled WGS sequence"/>
</dbReference>
<keyword evidence="3" id="KW-1185">Reference proteome</keyword>